<comment type="similarity">
    <text evidence="9">Belongs to the peptidase M16 family. UQCRC2/QCR2 subfamily.</text>
</comment>
<evidence type="ECO:0000313" key="15">
    <source>
        <dbReference type="Proteomes" id="UP000076584"/>
    </source>
</evidence>
<dbReference type="InterPro" id="IPR050361">
    <property type="entry name" value="MPP/UQCRC_Complex"/>
</dbReference>
<keyword evidence="8" id="KW-0472">Membrane</keyword>
<evidence type="ECO:0000256" key="9">
    <source>
        <dbReference type="ARBA" id="ARBA00038146"/>
    </source>
</evidence>
<dbReference type="InterPro" id="IPR011765">
    <property type="entry name" value="Pept_M16_N"/>
</dbReference>
<reference evidence="14 15" key="1">
    <citation type="submission" date="2015-06" db="EMBL/GenBank/DDBJ databases">
        <title>Survival trade-offs in plant roots during colonization by closely related pathogenic and mutualistic fungi.</title>
        <authorList>
            <person name="Hacquard S."/>
            <person name="Kracher B."/>
            <person name="Hiruma K."/>
            <person name="Weinman A."/>
            <person name="Muench P."/>
            <person name="Garrido Oter R."/>
            <person name="Ver Loren van Themaat E."/>
            <person name="Dallerey J.-F."/>
            <person name="Damm U."/>
            <person name="Henrissat B."/>
            <person name="Lespinet O."/>
            <person name="Thon M."/>
            <person name="Kemen E."/>
            <person name="McHardy A.C."/>
            <person name="Schulze-Lefert P."/>
            <person name="O'Connell R.J."/>
        </authorList>
    </citation>
    <scope>NUCLEOTIDE SEQUENCE [LARGE SCALE GENOMIC DNA]</scope>
    <source>
        <strain evidence="14 15">MAFF 238704</strain>
    </source>
</reference>
<dbReference type="GO" id="GO:0046872">
    <property type="term" value="F:metal ion binding"/>
    <property type="evidence" value="ECO:0007669"/>
    <property type="project" value="InterPro"/>
</dbReference>
<keyword evidence="3" id="KW-0679">Respiratory chain</keyword>
<keyword evidence="6" id="KW-0249">Electron transport</keyword>
<feature type="domain" description="Peptidase M16 C-terminal" evidence="13">
    <location>
        <begin position="220"/>
        <end position="392"/>
    </location>
</feature>
<evidence type="ECO:0000259" key="13">
    <source>
        <dbReference type="Pfam" id="PF05193"/>
    </source>
</evidence>
<evidence type="ECO:0000256" key="1">
    <source>
        <dbReference type="ARBA" id="ARBA00004443"/>
    </source>
</evidence>
<dbReference type="FunFam" id="3.30.830.10:FF:000021">
    <property type="entry name" value="Cytochrome b-c1 complex subunit 2"/>
    <property type="match status" value="1"/>
</dbReference>
<evidence type="ECO:0000256" key="10">
    <source>
        <dbReference type="ARBA" id="ARBA00040751"/>
    </source>
</evidence>
<evidence type="ECO:0000259" key="12">
    <source>
        <dbReference type="Pfam" id="PF00675"/>
    </source>
</evidence>
<name>A0A161X331_COLIC</name>
<evidence type="ECO:0000256" key="7">
    <source>
        <dbReference type="ARBA" id="ARBA00023128"/>
    </source>
</evidence>
<dbReference type="InterPro" id="IPR011249">
    <property type="entry name" value="Metalloenz_LuxS/M16"/>
</dbReference>
<keyword evidence="7" id="KW-0496">Mitochondrion</keyword>
<dbReference type="EMBL" id="LFIW01000073">
    <property type="protein sequence ID" value="KZL88126.1"/>
    <property type="molecule type" value="Genomic_DNA"/>
</dbReference>
<sequence>LSVTKLDLPIVGNRIIAMISRPSLARPAQQALRHSSCARTISGRRFASAATGSGAFETSDVGGVKVAARDSQGPTTKLAIVAKAGTRYQPLPGLAAGLESFAFKNTAKRSGLRIIRESELLGSQLTAYHTREALVLEASFFRDDLPYFTELLAEVVSQTKYTTHEFHEEVQPVLRLKQSATSAAALALDSAHSVAFHSGLGSPANLTPSIPIQPYLSEYAVSEFAQSAYAKSNIALVADGASAANVSKWAEQFFKTVPSASSGKLALNTAATKYYGGEQRTYSPSGNSLVIAFPGATNGQTSPELAVLAALLGGKSSIKWSPGFSLINKAIGSAPGLSTSTVNLNYSDAGLLAVQLSGSASAVRAAAQEAVKALKSISEGTVSKEDLTKAIAKAKFDALEATEKRSGSILLAGSGLVHNGKAIDASEIANSIGSVTAEKLKAATKTLLEGKASVAAVGDLYALPYAEELGLRV</sequence>
<dbReference type="GO" id="GO:0005743">
    <property type="term" value="C:mitochondrial inner membrane"/>
    <property type="evidence" value="ECO:0007669"/>
    <property type="project" value="UniProtKB-SubCell"/>
</dbReference>
<dbReference type="FunFam" id="3.30.830.10:FF:000039">
    <property type="entry name" value="Ubiquinol-cytochrome c reductase core subunit 2"/>
    <property type="match status" value="1"/>
</dbReference>
<dbReference type="PANTHER" id="PTHR11851">
    <property type="entry name" value="METALLOPROTEASE"/>
    <property type="match status" value="1"/>
</dbReference>
<feature type="non-terminal residue" evidence="14">
    <location>
        <position position="1"/>
    </location>
</feature>
<dbReference type="Proteomes" id="UP000076584">
    <property type="component" value="Unassembled WGS sequence"/>
</dbReference>
<keyword evidence="5" id="KW-0809">Transit peptide</keyword>
<evidence type="ECO:0000256" key="2">
    <source>
        <dbReference type="ARBA" id="ARBA00022448"/>
    </source>
</evidence>
<evidence type="ECO:0000256" key="5">
    <source>
        <dbReference type="ARBA" id="ARBA00022946"/>
    </source>
</evidence>
<proteinExistence type="inferred from homology"/>
<evidence type="ECO:0000256" key="4">
    <source>
        <dbReference type="ARBA" id="ARBA00022792"/>
    </source>
</evidence>
<accession>A0A161X331</accession>
<dbReference type="STRING" id="1573173.A0A161X331"/>
<dbReference type="AlphaFoldDB" id="A0A161X331"/>
<keyword evidence="2" id="KW-0813">Transport</keyword>
<gene>
    <name evidence="14" type="ORF">CI238_04911</name>
</gene>
<organism evidence="14 15">
    <name type="scientific">Colletotrichum incanum</name>
    <name type="common">Soybean anthracnose fungus</name>
    <dbReference type="NCBI Taxonomy" id="1573173"/>
    <lineage>
        <taxon>Eukaryota</taxon>
        <taxon>Fungi</taxon>
        <taxon>Dikarya</taxon>
        <taxon>Ascomycota</taxon>
        <taxon>Pezizomycotina</taxon>
        <taxon>Sordariomycetes</taxon>
        <taxon>Hypocreomycetidae</taxon>
        <taxon>Glomerellales</taxon>
        <taxon>Glomerellaceae</taxon>
        <taxon>Colletotrichum</taxon>
        <taxon>Colletotrichum spaethianum species complex</taxon>
    </lineage>
</organism>
<evidence type="ECO:0000256" key="6">
    <source>
        <dbReference type="ARBA" id="ARBA00022982"/>
    </source>
</evidence>
<evidence type="ECO:0000256" key="11">
    <source>
        <dbReference type="ARBA" id="ARBA00041372"/>
    </source>
</evidence>
<dbReference type="Pfam" id="PF05193">
    <property type="entry name" value="Peptidase_M16_C"/>
    <property type="match status" value="1"/>
</dbReference>
<evidence type="ECO:0000313" key="14">
    <source>
        <dbReference type="EMBL" id="KZL88126.1"/>
    </source>
</evidence>
<dbReference type="Gene3D" id="3.30.830.10">
    <property type="entry name" value="Metalloenzyme, LuxS/M16 peptidase-like"/>
    <property type="match status" value="2"/>
</dbReference>
<keyword evidence="4" id="KW-0999">Mitochondrion inner membrane</keyword>
<comment type="caution">
    <text evidence="14">The sequence shown here is derived from an EMBL/GenBank/DDBJ whole genome shotgun (WGS) entry which is preliminary data.</text>
</comment>
<dbReference type="PANTHER" id="PTHR11851:SF209">
    <property type="entry name" value="CYTOCHROME B-C1 COMPLEX SUBUNIT 2, MITOCHONDRIAL"/>
    <property type="match status" value="1"/>
</dbReference>
<dbReference type="InterPro" id="IPR007863">
    <property type="entry name" value="Peptidase_M16_C"/>
</dbReference>
<dbReference type="Pfam" id="PF00675">
    <property type="entry name" value="Peptidase_M16"/>
    <property type="match status" value="1"/>
</dbReference>
<keyword evidence="15" id="KW-1185">Reference proteome</keyword>
<comment type="subcellular location">
    <subcellularLocation>
        <location evidence="1">Mitochondrion inner membrane</location>
        <topology evidence="1">Peripheral membrane protein</topology>
        <orientation evidence="1">Matrix side</orientation>
    </subcellularLocation>
</comment>
<protein>
    <recommendedName>
        <fullName evidence="10">Cytochrome b-c1 complex subunit 2, mitochondrial</fullName>
    </recommendedName>
    <alternativeName>
        <fullName evidence="11">Core protein II</fullName>
    </alternativeName>
</protein>
<evidence type="ECO:0000256" key="3">
    <source>
        <dbReference type="ARBA" id="ARBA00022660"/>
    </source>
</evidence>
<evidence type="ECO:0000256" key="8">
    <source>
        <dbReference type="ARBA" id="ARBA00023136"/>
    </source>
</evidence>
<feature type="domain" description="Peptidase M16 N-terminal" evidence="12">
    <location>
        <begin position="66"/>
        <end position="197"/>
    </location>
</feature>
<dbReference type="SUPFAM" id="SSF63411">
    <property type="entry name" value="LuxS/MPP-like metallohydrolase"/>
    <property type="match status" value="2"/>
</dbReference>